<comment type="caution">
    <text evidence="1">The sequence shown here is derived from an EMBL/GenBank/DDBJ whole genome shotgun (WGS) entry which is preliminary data.</text>
</comment>
<keyword evidence="2" id="KW-1185">Reference proteome</keyword>
<evidence type="ECO:0000313" key="1">
    <source>
        <dbReference type="EMBL" id="RKQ18512.1"/>
    </source>
</evidence>
<sequence length="224" mass="26357">MNNVFNQFKKEIVKVDLVGKSDFRGTLIESNDEIIVLFDGDDFVYIPMNHVDNISVVQDEMDTIQRPSILPTYLNGNDEKVLTFDEMLNLAKGFYTEIYFANRQPIHGIIYNVMSDYFIFHSPIYKTLYISKQHLKWFIPFLDQQRPFDLTDKELKNRSKTTFEASFERQIEKMKNKLVVFNLGEQSHHIGKLVNMNNKMIEIRTARGNTILLNLEHIKSMHEV</sequence>
<proteinExistence type="predicted"/>
<evidence type="ECO:0000313" key="2">
    <source>
        <dbReference type="Proteomes" id="UP000272238"/>
    </source>
</evidence>
<dbReference type="EMBL" id="RBZN01000008">
    <property type="protein sequence ID" value="RKQ18512.1"/>
    <property type="molecule type" value="Genomic_DNA"/>
</dbReference>
<dbReference type="Proteomes" id="UP000272238">
    <property type="component" value="Unassembled WGS sequence"/>
</dbReference>
<protein>
    <submittedName>
        <fullName evidence="1">DUF2642 domain-containing protein</fullName>
    </submittedName>
</protein>
<name>A0A494Z7F2_9BACL</name>
<dbReference type="AlphaFoldDB" id="A0A494Z7F2"/>
<reference evidence="1 2" key="1">
    <citation type="journal article" date="2016" name="Antonie Van Leeuwenhoek">
        <title>Lysinibacillus endophyticus sp. nov., an indole-3-acetic acid producing endophytic bacterium isolated from corn root (Zea mays cv. Xinken-5).</title>
        <authorList>
            <person name="Yu J."/>
            <person name="Guan X."/>
            <person name="Liu C."/>
            <person name="Xiang W."/>
            <person name="Yu Z."/>
            <person name="Liu X."/>
            <person name="Wang G."/>
        </authorList>
    </citation>
    <scope>NUCLEOTIDE SEQUENCE [LARGE SCALE GENOMIC DNA]</scope>
    <source>
        <strain evidence="1 2">DSM 100506</strain>
    </source>
</reference>
<dbReference type="RefSeq" id="WP_121213783.1">
    <property type="nucleotide sequence ID" value="NZ_JBBYAH010000001.1"/>
</dbReference>
<organism evidence="1 2">
    <name type="scientific">Ureibacillus endophyticus</name>
    <dbReference type="NCBI Taxonomy" id="1978490"/>
    <lineage>
        <taxon>Bacteria</taxon>
        <taxon>Bacillati</taxon>
        <taxon>Bacillota</taxon>
        <taxon>Bacilli</taxon>
        <taxon>Bacillales</taxon>
        <taxon>Caryophanaceae</taxon>
        <taxon>Ureibacillus</taxon>
    </lineage>
</organism>
<dbReference type="OrthoDB" id="2716151at2"/>
<accession>A0A494Z7F2</accession>
<gene>
    <name evidence="1" type="ORF">D8M03_05575</name>
</gene>